<keyword evidence="3" id="KW-0479">Metal-binding</keyword>
<keyword evidence="2" id="KW-0001">2Fe-2S</keyword>
<evidence type="ECO:0000256" key="4">
    <source>
        <dbReference type="ARBA" id="ARBA00023002"/>
    </source>
</evidence>
<reference evidence="10" key="1">
    <citation type="submission" date="2023-03" db="EMBL/GenBank/DDBJ databases">
        <title>Multiphase analysis and comparison of six strains from genera Psychromarinibacter, Lutimaribacter, and Maritimibacter, including a novel species: Psychromarinibacter sediminicola sp. nov.</title>
        <authorList>
            <person name="Wang Y.-H."/>
            <person name="Ye M.-Q."/>
            <person name="Du Z.-J."/>
        </authorList>
    </citation>
    <scope>NUCLEOTIDE SEQUENCE</scope>
    <source>
        <strain evidence="10">C21-152</strain>
    </source>
</reference>
<feature type="domain" description="4Fe-4S ferredoxin-type" evidence="8">
    <location>
        <begin position="543"/>
        <end position="573"/>
    </location>
</feature>
<evidence type="ECO:0000259" key="7">
    <source>
        <dbReference type="PROSITE" id="PS51085"/>
    </source>
</evidence>
<dbReference type="CDD" id="cd06185">
    <property type="entry name" value="PDR_like"/>
    <property type="match status" value="1"/>
</dbReference>
<dbReference type="Proteomes" id="UP001220964">
    <property type="component" value="Unassembled WGS sequence"/>
</dbReference>
<keyword evidence="11" id="KW-1185">Reference proteome</keyword>
<dbReference type="InterPro" id="IPR017896">
    <property type="entry name" value="4Fe4S_Fe-S-bd"/>
</dbReference>
<dbReference type="InterPro" id="IPR012675">
    <property type="entry name" value="Beta-grasp_dom_sf"/>
</dbReference>
<feature type="domain" description="FAD-binding FR-type" evidence="9">
    <location>
        <begin position="748"/>
        <end position="850"/>
    </location>
</feature>
<dbReference type="SUPFAM" id="SSF63380">
    <property type="entry name" value="Riboflavin synthase domain-like"/>
    <property type="match status" value="1"/>
</dbReference>
<dbReference type="Gene3D" id="3.40.50.80">
    <property type="entry name" value="Nucleotide-binding domain of ferredoxin-NADP reductase (FNR) module"/>
    <property type="match status" value="1"/>
</dbReference>
<dbReference type="PROSITE" id="PS51085">
    <property type="entry name" value="2FE2S_FER_2"/>
    <property type="match status" value="1"/>
</dbReference>
<dbReference type="SUPFAM" id="SSF54862">
    <property type="entry name" value="4Fe-4S ferredoxins"/>
    <property type="match status" value="1"/>
</dbReference>
<dbReference type="PROSITE" id="PS00197">
    <property type="entry name" value="2FE2S_FER_1"/>
    <property type="match status" value="1"/>
</dbReference>
<dbReference type="PANTHER" id="PTHR47354">
    <property type="entry name" value="NADH OXIDOREDUCTASE HCR"/>
    <property type="match status" value="1"/>
</dbReference>
<dbReference type="RefSeq" id="WP_275568868.1">
    <property type="nucleotide sequence ID" value="NZ_JARGYC010000059.1"/>
</dbReference>
<dbReference type="GO" id="GO:0051537">
    <property type="term" value="F:2 iron, 2 sulfur cluster binding"/>
    <property type="evidence" value="ECO:0007669"/>
    <property type="project" value="UniProtKB-KW"/>
</dbReference>
<dbReference type="InterPro" id="IPR006058">
    <property type="entry name" value="2Fe2S_fd_BS"/>
</dbReference>
<dbReference type="Pfam" id="PF12838">
    <property type="entry name" value="Fer4_7"/>
    <property type="match status" value="1"/>
</dbReference>
<dbReference type="GO" id="GO:0016491">
    <property type="term" value="F:oxidoreductase activity"/>
    <property type="evidence" value="ECO:0007669"/>
    <property type="project" value="UniProtKB-KW"/>
</dbReference>
<protein>
    <submittedName>
        <fullName evidence="10">2Fe-2S iron-sulfur cluster-binding protein</fullName>
    </submittedName>
</protein>
<name>A0AAE3NSJ2_9RHOB</name>
<evidence type="ECO:0000256" key="2">
    <source>
        <dbReference type="ARBA" id="ARBA00022714"/>
    </source>
</evidence>
<dbReference type="Pfam" id="PF00111">
    <property type="entry name" value="Fer2"/>
    <property type="match status" value="1"/>
</dbReference>
<dbReference type="CDD" id="cd00207">
    <property type="entry name" value="fer2"/>
    <property type="match status" value="1"/>
</dbReference>
<evidence type="ECO:0000259" key="8">
    <source>
        <dbReference type="PROSITE" id="PS51379"/>
    </source>
</evidence>
<dbReference type="EMBL" id="JARGYC010000059">
    <property type="protein sequence ID" value="MDF0602743.1"/>
    <property type="molecule type" value="Genomic_DNA"/>
</dbReference>
<dbReference type="InterPro" id="IPR017938">
    <property type="entry name" value="Riboflavin_synthase-like_b-brl"/>
</dbReference>
<gene>
    <name evidence="10" type="ORF">P1J78_18540</name>
</gene>
<dbReference type="PRINTS" id="PR00409">
    <property type="entry name" value="PHDIOXRDTASE"/>
</dbReference>
<dbReference type="SUPFAM" id="SSF52343">
    <property type="entry name" value="Ferredoxin reductase-like, C-terminal NADP-linked domain"/>
    <property type="match status" value="1"/>
</dbReference>
<dbReference type="InterPro" id="IPR001041">
    <property type="entry name" value="2Fe-2S_ferredoxin-type"/>
</dbReference>
<dbReference type="AlphaFoldDB" id="A0AAE3NSJ2"/>
<evidence type="ECO:0000256" key="1">
    <source>
        <dbReference type="ARBA" id="ARBA00022630"/>
    </source>
</evidence>
<dbReference type="InterPro" id="IPR039261">
    <property type="entry name" value="FNR_nucleotide-bd"/>
</dbReference>
<dbReference type="SUPFAM" id="SSF54292">
    <property type="entry name" value="2Fe-2S ferredoxin-like"/>
    <property type="match status" value="1"/>
</dbReference>
<dbReference type="PROSITE" id="PS00198">
    <property type="entry name" value="4FE4S_FER_1"/>
    <property type="match status" value="1"/>
</dbReference>
<dbReference type="PROSITE" id="PS51384">
    <property type="entry name" value="FAD_FR"/>
    <property type="match status" value="1"/>
</dbReference>
<evidence type="ECO:0000256" key="6">
    <source>
        <dbReference type="ARBA" id="ARBA00023014"/>
    </source>
</evidence>
<evidence type="ECO:0000259" key="9">
    <source>
        <dbReference type="PROSITE" id="PS51384"/>
    </source>
</evidence>
<dbReference type="Gene3D" id="3.30.70.20">
    <property type="match status" value="1"/>
</dbReference>
<dbReference type="InterPro" id="IPR017927">
    <property type="entry name" value="FAD-bd_FR_type"/>
</dbReference>
<evidence type="ECO:0000256" key="5">
    <source>
        <dbReference type="ARBA" id="ARBA00023004"/>
    </source>
</evidence>
<accession>A0AAE3NSJ2</accession>
<evidence type="ECO:0000313" key="10">
    <source>
        <dbReference type="EMBL" id="MDF0602743.1"/>
    </source>
</evidence>
<keyword evidence="5" id="KW-0408">Iron</keyword>
<evidence type="ECO:0000256" key="3">
    <source>
        <dbReference type="ARBA" id="ARBA00022723"/>
    </source>
</evidence>
<proteinExistence type="predicted"/>
<dbReference type="GO" id="GO:0046872">
    <property type="term" value="F:metal ion binding"/>
    <property type="evidence" value="ECO:0007669"/>
    <property type="project" value="UniProtKB-KW"/>
</dbReference>
<dbReference type="PANTHER" id="PTHR47354:SF1">
    <property type="entry name" value="CARNITINE MONOOXYGENASE REDUCTASE SUBUNIT"/>
    <property type="match status" value="1"/>
</dbReference>
<dbReference type="InterPro" id="IPR050415">
    <property type="entry name" value="MRET"/>
</dbReference>
<keyword evidence="4" id="KW-0560">Oxidoreductase</keyword>
<keyword evidence="1" id="KW-0285">Flavoprotein</keyword>
<dbReference type="InterPro" id="IPR017900">
    <property type="entry name" value="4Fe4S_Fe_S_CS"/>
</dbReference>
<organism evidence="10 11">
    <name type="scientific">Psychromarinibacter sediminicola</name>
    <dbReference type="NCBI Taxonomy" id="3033385"/>
    <lineage>
        <taxon>Bacteria</taxon>
        <taxon>Pseudomonadati</taxon>
        <taxon>Pseudomonadota</taxon>
        <taxon>Alphaproteobacteria</taxon>
        <taxon>Rhodobacterales</taxon>
        <taxon>Paracoccaceae</taxon>
        <taxon>Psychromarinibacter</taxon>
    </lineage>
</organism>
<dbReference type="InterPro" id="IPR036010">
    <property type="entry name" value="2Fe-2S_ferredoxin-like_sf"/>
</dbReference>
<evidence type="ECO:0000313" key="11">
    <source>
        <dbReference type="Proteomes" id="UP001220964"/>
    </source>
</evidence>
<dbReference type="Gene3D" id="3.10.20.30">
    <property type="match status" value="1"/>
</dbReference>
<dbReference type="PROSITE" id="PS51379">
    <property type="entry name" value="4FE4S_FER_2"/>
    <property type="match status" value="1"/>
</dbReference>
<dbReference type="Gene3D" id="2.40.30.10">
    <property type="entry name" value="Translation factors"/>
    <property type="match status" value="1"/>
</dbReference>
<keyword evidence="6" id="KW-0411">Iron-sulfur</keyword>
<sequence length="1063" mass="116446">MGKLFSYANRRMHLGPYPLERLRRVGHADDLAKLPPMEGLSFRRPDEPLSIVNAMQEYQAMLDATRDGTRKERATIPEDPAERARHLKAFGYYLDSAMVGICEIPDAARLPEPLKNPDVERLADKIRTMQPKTLAAGIDVIMAGLKEALATPHADIAHHTHAIVFLCDYPRDPRADEPGTDWIRDAQAHRACLRTMETAVTLSNYIRLLGYEARAHSGAASDVHLARLGVASGLAAVEDGAAVNPFLGTRYGLAAITTTLEMAPDTPIAPRQTPGIAWTAGLGRQARTARNADPFAKRDFRDGAHPFETLKRVEEPTTYIDRANVARVPKRANMFARSLFGDLGKTAQEGARNGNYVRKAASAFAFRPSLGAFILLQDGETGEVHPSTSDAQRNADNIKGALYFLGQDAVGLSECPDWAWYSHDAAGNPITPYHDQAISMIVDQGHETMEGASGDDWISCAQSMRAYLRFSLVGGVLAQHLRNLGHSARTHTVMDDEVLHPPLLLLSGLGEVSRIGEVILNPFLGPRLKSGVVTSTIPITHDKPIDFGLQRFCEACNKCARECPSGAITAGPKLMFNGYEIWKSDSQKCTTYRVGQKNGAMCGRCMKTCPWNLEGLFAEAPFRWAAMHVPGAAKGLAKLDDMVGKGGLNPVKKWWWDLEMVDEGPYGPPQQPANARDLNRDLDLKYEDQTLAVYPAPLAPPPYPWPFPMDREAGIAAYQAMIPADEHKRRRAAGLPPEHVYTADQGDNPVLSLVVTKAERMTDTVTKYELARPNGGELPPFEAGAHIDVVVAPEFFRQFSLSGDPADRTKYQIAVLREEDGRGGSKLMHRIFHEGRRVFTSHPINHFPLEETASFTHLMAGGIGVTPMIAMAHRLHAQGAAFALHYSVRTRSEAGFLDDLAAMPWADRVHLHITDEGTRADLAEILAYRPGAHVYTCGGEPYMDAVMAAAEAAGFPEEARHLEYFAVPELPDYENHPFVLELARSGRSVAVGAEEAATDALLRAGVKVDVKCSDGLCGVCKCAVLDGEVEHRDFVLSKKERENAMILCQSRAAAPEGVLKIDL</sequence>
<comment type="caution">
    <text evidence="10">The sequence shown here is derived from an EMBL/GenBank/DDBJ whole genome shotgun (WGS) entry which is preliminary data.</text>
</comment>
<feature type="domain" description="2Fe-2S ferredoxin-type" evidence="7">
    <location>
        <begin position="976"/>
        <end position="1063"/>
    </location>
</feature>